<dbReference type="AlphaFoldDB" id="A0A8D7ZTK8"/>
<accession>A0A8D7ZTK8</accession>
<dbReference type="EMBL" id="HBUE01002342">
    <property type="protein sequence ID" value="CAG6444221.1"/>
    <property type="molecule type" value="Transcribed_RNA"/>
</dbReference>
<dbReference type="EMBL" id="HBUE01002333">
    <property type="protein sequence ID" value="CAG6444217.1"/>
    <property type="molecule type" value="Transcribed_RNA"/>
</dbReference>
<dbReference type="EMBL" id="HBUE01002344">
    <property type="protein sequence ID" value="CAG6444222.1"/>
    <property type="molecule type" value="Transcribed_RNA"/>
</dbReference>
<evidence type="ECO:0000313" key="1">
    <source>
        <dbReference type="EMBL" id="CAG6444219.1"/>
    </source>
</evidence>
<protein>
    <submittedName>
        <fullName evidence="1">(northern house mosquito) hypothetical protein</fullName>
    </submittedName>
</protein>
<dbReference type="EMBL" id="HBUE01002339">
    <property type="protein sequence ID" value="CAG6444219.1"/>
    <property type="molecule type" value="Transcribed_RNA"/>
</dbReference>
<sequence>MTISRASEDASKLGISHRYTTNSLCFARRPRGRTRARVDLIIFEPLSAIPLPARSSIGLAVRGPTGGNGLRAFVFLTTTFWRKPTSYPRYNEVNCIDLRRVSPRIIVTQFLHINNLRTLFYKP</sequence>
<proteinExistence type="predicted"/>
<dbReference type="EMBL" id="HBUE01002336">
    <property type="protein sequence ID" value="CAG6444218.1"/>
    <property type="molecule type" value="Transcribed_RNA"/>
</dbReference>
<organism evidence="1">
    <name type="scientific">Culex pipiens</name>
    <name type="common">House mosquito</name>
    <dbReference type="NCBI Taxonomy" id="7175"/>
    <lineage>
        <taxon>Eukaryota</taxon>
        <taxon>Metazoa</taxon>
        <taxon>Ecdysozoa</taxon>
        <taxon>Arthropoda</taxon>
        <taxon>Hexapoda</taxon>
        <taxon>Insecta</taxon>
        <taxon>Pterygota</taxon>
        <taxon>Neoptera</taxon>
        <taxon>Endopterygota</taxon>
        <taxon>Diptera</taxon>
        <taxon>Nematocera</taxon>
        <taxon>Culicoidea</taxon>
        <taxon>Culicidae</taxon>
        <taxon>Culicinae</taxon>
        <taxon>Culicini</taxon>
        <taxon>Culex</taxon>
        <taxon>Culex</taxon>
    </lineage>
</organism>
<reference evidence="1" key="1">
    <citation type="submission" date="2021-05" db="EMBL/GenBank/DDBJ databases">
        <authorList>
            <person name="Alioto T."/>
            <person name="Alioto T."/>
            <person name="Gomez Garrido J."/>
        </authorList>
    </citation>
    <scope>NUCLEOTIDE SEQUENCE</scope>
</reference>
<dbReference type="EMBL" id="HBUE01002340">
    <property type="protein sequence ID" value="CAG6444220.1"/>
    <property type="molecule type" value="Transcribed_RNA"/>
</dbReference>
<name>A0A8D7ZTK8_CULPI</name>